<dbReference type="GO" id="GO:0005524">
    <property type="term" value="F:ATP binding"/>
    <property type="evidence" value="ECO:0007669"/>
    <property type="project" value="UniProtKB-KW"/>
</dbReference>
<evidence type="ECO:0000259" key="8">
    <source>
        <dbReference type="PROSITE" id="PS50893"/>
    </source>
</evidence>
<feature type="domain" description="ABC transporter" evidence="8">
    <location>
        <begin position="7"/>
        <end position="255"/>
    </location>
</feature>
<dbReference type="GO" id="GO:0055085">
    <property type="term" value="P:transmembrane transport"/>
    <property type="evidence" value="ECO:0007669"/>
    <property type="project" value="UniProtKB-ARBA"/>
</dbReference>
<dbReference type="GO" id="GO:0015833">
    <property type="term" value="P:peptide transport"/>
    <property type="evidence" value="ECO:0007669"/>
    <property type="project" value="InterPro"/>
</dbReference>
<evidence type="ECO:0000256" key="5">
    <source>
        <dbReference type="ARBA" id="ARBA00022741"/>
    </source>
</evidence>
<dbReference type="PROSITE" id="PS00211">
    <property type="entry name" value="ABC_TRANSPORTER_1"/>
    <property type="match status" value="1"/>
</dbReference>
<dbReference type="NCBIfam" id="TIGR01727">
    <property type="entry name" value="oligo_HPY"/>
    <property type="match status" value="1"/>
</dbReference>
<dbReference type="InterPro" id="IPR003593">
    <property type="entry name" value="AAA+_ATPase"/>
</dbReference>
<dbReference type="InterPro" id="IPR017871">
    <property type="entry name" value="ABC_transporter-like_CS"/>
</dbReference>
<name>A0A4S4AU49_9RHOO</name>
<dbReference type="SUPFAM" id="SSF52540">
    <property type="entry name" value="P-loop containing nucleoside triphosphate hydrolases"/>
    <property type="match status" value="1"/>
</dbReference>
<dbReference type="InterPro" id="IPR013563">
    <property type="entry name" value="Oligopep_ABC_C"/>
</dbReference>
<evidence type="ECO:0000256" key="6">
    <source>
        <dbReference type="ARBA" id="ARBA00022840"/>
    </source>
</evidence>
<sequence>MADLLAIQGLRTWFHTRAGVARAVNDVSFAIQPGETLALVGESGSGKSVTAYSILRLINEPGRIEAGKILFNGTDLLKLDDKGIRSIRGDRVAMIFQEPLSAFNPVQTVGAQIVEAIRLHRRIGRRAAYHRAMELLEQVGIPSPAKRVHEFPHRLSGGMRQRAMIALALACEPDLLIADEPTTALDVTTQAQILKLLKSLQAENGMGLLLITHDLGVVAETADRAAVMYAGRVVEEGLVATLFTRPFHPYTAGLLASVSIDDLPPGARLPEIPGTVPSLLVMPRGCAFAERCPYAAGTDGCLDHAPAFLPVADDHRVACFRTPPTPRPPLHAEATGEAAGALLPLDAAARVVA</sequence>
<evidence type="ECO:0000256" key="3">
    <source>
        <dbReference type="ARBA" id="ARBA00022448"/>
    </source>
</evidence>
<dbReference type="OrthoDB" id="9802772at2"/>
<dbReference type="EMBL" id="SSOD01000005">
    <property type="protein sequence ID" value="THF62115.1"/>
    <property type="molecule type" value="Genomic_DNA"/>
</dbReference>
<dbReference type="FunFam" id="3.40.50.300:FF:000016">
    <property type="entry name" value="Oligopeptide ABC transporter ATP-binding component"/>
    <property type="match status" value="1"/>
</dbReference>
<accession>A0A4S4AU49</accession>
<keyword evidence="10" id="KW-1185">Reference proteome</keyword>
<dbReference type="AlphaFoldDB" id="A0A4S4AU49"/>
<dbReference type="RefSeq" id="WP_136384478.1">
    <property type="nucleotide sequence ID" value="NZ_SSOD01000005.1"/>
</dbReference>
<proteinExistence type="inferred from homology"/>
<dbReference type="Pfam" id="PF08352">
    <property type="entry name" value="oligo_HPY"/>
    <property type="match status" value="1"/>
</dbReference>
<dbReference type="GO" id="GO:0005886">
    <property type="term" value="C:plasma membrane"/>
    <property type="evidence" value="ECO:0007669"/>
    <property type="project" value="UniProtKB-SubCell"/>
</dbReference>
<comment type="caution">
    <text evidence="9">The sequence shown here is derived from an EMBL/GenBank/DDBJ whole genome shotgun (WGS) entry which is preliminary data.</text>
</comment>
<dbReference type="Pfam" id="PF00005">
    <property type="entry name" value="ABC_tran"/>
    <property type="match status" value="1"/>
</dbReference>
<keyword evidence="4" id="KW-1003">Cell membrane</keyword>
<evidence type="ECO:0000256" key="4">
    <source>
        <dbReference type="ARBA" id="ARBA00022475"/>
    </source>
</evidence>
<dbReference type="InterPro" id="IPR027417">
    <property type="entry name" value="P-loop_NTPase"/>
</dbReference>
<gene>
    <name evidence="9" type="ORF">E6O51_08135</name>
</gene>
<reference evidence="9 10" key="1">
    <citation type="submission" date="2019-04" db="EMBL/GenBank/DDBJ databases">
        <title>Azoarcus rhizosphaerae sp. nov. isolated from rhizosphere of Ficus religiosa.</title>
        <authorList>
            <person name="Lin S.-Y."/>
            <person name="Hameed A."/>
            <person name="Hsu Y.-H."/>
            <person name="Young C.-C."/>
        </authorList>
    </citation>
    <scope>NUCLEOTIDE SEQUENCE [LARGE SCALE GENOMIC DNA]</scope>
    <source>
        <strain evidence="9 10">CC-YHH848</strain>
    </source>
</reference>
<keyword evidence="7" id="KW-0472">Membrane</keyword>
<dbReference type="Proteomes" id="UP000307956">
    <property type="component" value="Unassembled WGS sequence"/>
</dbReference>
<dbReference type="PROSITE" id="PS50893">
    <property type="entry name" value="ABC_TRANSPORTER_2"/>
    <property type="match status" value="1"/>
</dbReference>
<evidence type="ECO:0000313" key="10">
    <source>
        <dbReference type="Proteomes" id="UP000307956"/>
    </source>
</evidence>
<organism evidence="9 10">
    <name type="scientific">Pseudothauera rhizosphaerae</name>
    <dbReference type="NCBI Taxonomy" id="2565932"/>
    <lineage>
        <taxon>Bacteria</taxon>
        <taxon>Pseudomonadati</taxon>
        <taxon>Pseudomonadota</taxon>
        <taxon>Betaproteobacteria</taxon>
        <taxon>Rhodocyclales</taxon>
        <taxon>Zoogloeaceae</taxon>
        <taxon>Pseudothauera</taxon>
    </lineage>
</organism>
<dbReference type="PANTHER" id="PTHR43297">
    <property type="entry name" value="OLIGOPEPTIDE TRANSPORT ATP-BINDING PROTEIN APPD"/>
    <property type="match status" value="1"/>
</dbReference>
<protein>
    <submittedName>
        <fullName evidence="9">ABC transporter ATP-binding protein</fullName>
    </submittedName>
</protein>
<keyword evidence="5" id="KW-0547">Nucleotide-binding</keyword>
<comment type="subcellular location">
    <subcellularLocation>
        <location evidence="1">Cell inner membrane</location>
        <topology evidence="1">Peripheral membrane protein</topology>
    </subcellularLocation>
</comment>
<dbReference type="GO" id="GO:0016887">
    <property type="term" value="F:ATP hydrolysis activity"/>
    <property type="evidence" value="ECO:0007669"/>
    <property type="project" value="InterPro"/>
</dbReference>
<dbReference type="InterPro" id="IPR003439">
    <property type="entry name" value="ABC_transporter-like_ATP-bd"/>
</dbReference>
<evidence type="ECO:0000313" key="9">
    <source>
        <dbReference type="EMBL" id="THF62115.1"/>
    </source>
</evidence>
<evidence type="ECO:0000256" key="2">
    <source>
        <dbReference type="ARBA" id="ARBA00005417"/>
    </source>
</evidence>
<dbReference type="InterPro" id="IPR050388">
    <property type="entry name" value="ABC_Ni/Peptide_Import"/>
</dbReference>
<dbReference type="SMART" id="SM00382">
    <property type="entry name" value="AAA"/>
    <property type="match status" value="1"/>
</dbReference>
<evidence type="ECO:0000256" key="7">
    <source>
        <dbReference type="ARBA" id="ARBA00023136"/>
    </source>
</evidence>
<dbReference type="CDD" id="cd03257">
    <property type="entry name" value="ABC_NikE_OppD_transporters"/>
    <property type="match status" value="1"/>
</dbReference>
<dbReference type="PANTHER" id="PTHR43297:SF2">
    <property type="entry name" value="DIPEPTIDE TRANSPORT ATP-BINDING PROTEIN DPPD"/>
    <property type="match status" value="1"/>
</dbReference>
<evidence type="ECO:0000256" key="1">
    <source>
        <dbReference type="ARBA" id="ARBA00004417"/>
    </source>
</evidence>
<keyword evidence="3" id="KW-0813">Transport</keyword>
<comment type="similarity">
    <text evidence="2">Belongs to the ABC transporter superfamily.</text>
</comment>
<dbReference type="Gene3D" id="3.40.50.300">
    <property type="entry name" value="P-loop containing nucleotide triphosphate hydrolases"/>
    <property type="match status" value="1"/>
</dbReference>
<keyword evidence="6 9" id="KW-0067">ATP-binding</keyword>